<accession>A0A6A6CM87</accession>
<dbReference type="AlphaFoldDB" id="A0A6A6CM87"/>
<evidence type="ECO:0000313" key="2">
    <source>
        <dbReference type="Proteomes" id="UP000799537"/>
    </source>
</evidence>
<sequence length="170" mass="18249">MCVVAVAADVTATPLVGMAARHQPDTRTHSSNQIIIIHTHHDQQTTMHFTTLAISTIATTALAAHPHRYRQVQAELDYFSCDGSLATPVCCDETESTSGVCDKANIVATVENIDVASCELYQGKSTYAWCCGTYLSSPFPFSSTGEQCEAGQVYTSVIEVVNKELGDVTA</sequence>
<dbReference type="EMBL" id="ML993591">
    <property type="protein sequence ID" value="KAF2168265.1"/>
    <property type="molecule type" value="Genomic_DNA"/>
</dbReference>
<organism evidence="1 2">
    <name type="scientific">Zasmidium cellare ATCC 36951</name>
    <dbReference type="NCBI Taxonomy" id="1080233"/>
    <lineage>
        <taxon>Eukaryota</taxon>
        <taxon>Fungi</taxon>
        <taxon>Dikarya</taxon>
        <taxon>Ascomycota</taxon>
        <taxon>Pezizomycotina</taxon>
        <taxon>Dothideomycetes</taxon>
        <taxon>Dothideomycetidae</taxon>
        <taxon>Mycosphaerellales</taxon>
        <taxon>Mycosphaerellaceae</taxon>
        <taxon>Zasmidium</taxon>
    </lineage>
</organism>
<keyword evidence="2" id="KW-1185">Reference proteome</keyword>
<name>A0A6A6CM87_ZASCE</name>
<proteinExistence type="predicted"/>
<reference evidence="1" key="1">
    <citation type="journal article" date="2020" name="Stud. Mycol.">
        <title>101 Dothideomycetes genomes: a test case for predicting lifestyles and emergence of pathogens.</title>
        <authorList>
            <person name="Haridas S."/>
            <person name="Albert R."/>
            <person name="Binder M."/>
            <person name="Bloem J."/>
            <person name="Labutti K."/>
            <person name="Salamov A."/>
            <person name="Andreopoulos B."/>
            <person name="Baker S."/>
            <person name="Barry K."/>
            <person name="Bills G."/>
            <person name="Bluhm B."/>
            <person name="Cannon C."/>
            <person name="Castanera R."/>
            <person name="Culley D."/>
            <person name="Daum C."/>
            <person name="Ezra D."/>
            <person name="Gonzalez J."/>
            <person name="Henrissat B."/>
            <person name="Kuo A."/>
            <person name="Liang C."/>
            <person name="Lipzen A."/>
            <person name="Lutzoni F."/>
            <person name="Magnuson J."/>
            <person name="Mondo S."/>
            <person name="Nolan M."/>
            <person name="Ohm R."/>
            <person name="Pangilinan J."/>
            <person name="Park H.-J."/>
            <person name="Ramirez L."/>
            <person name="Alfaro M."/>
            <person name="Sun H."/>
            <person name="Tritt A."/>
            <person name="Yoshinaga Y."/>
            <person name="Zwiers L.-H."/>
            <person name="Turgeon B."/>
            <person name="Goodwin S."/>
            <person name="Spatafora J."/>
            <person name="Crous P."/>
            <person name="Grigoriev I."/>
        </authorList>
    </citation>
    <scope>NUCLEOTIDE SEQUENCE</scope>
    <source>
        <strain evidence="1">ATCC 36951</strain>
    </source>
</reference>
<dbReference type="RefSeq" id="XP_033669154.1">
    <property type="nucleotide sequence ID" value="XM_033812406.1"/>
</dbReference>
<gene>
    <name evidence="1" type="ORF">M409DRAFT_53551</name>
</gene>
<evidence type="ECO:0008006" key="3">
    <source>
        <dbReference type="Google" id="ProtNLM"/>
    </source>
</evidence>
<dbReference type="Proteomes" id="UP000799537">
    <property type="component" value="Unassembled WGS sequence"/>
</dbReference>
<protein>
    <recommendedName>
        <fullName evidence="3">Hydrophobin</fullName>
    </recommendedName>
</protein>
<dbReference type="GeneID" id="54565678"/>
<evidence type="ECO:0000313" key="1">
    <source>
        <dbReference type="EMBL" id="KAF2168265.1"/>
    </source>
</evidence>